<evidence type="ECO:0000313" key="2">
    <source>
        <dbReference type="Proteomes" id="UP001056980"/>
    </source>
</evidence>
<evidence type="ECO:0000313" key="1">
    <source>
        <dbReference type="EMBL" id="USP03707.1"/>
    </source>
</evidence>
<dbReference type="RefSeq" id="WP_395948343.1">
    <property type="nucleotide sequence ID" value="NZ_CP083444.1"/>
</dbReference>
<name>A0A9Q8YZH2_BARTA</name>
<reference evidence="1" key="1">
    <citation type="journal article" date="2022" name="Proc. Natl. Acad. Sci. U.S.A.">
        <title>Identification of the Bartonella autotransporter CFA as a protective antigen and hypervariable target of neutralizing antibodies in mice.</title>
        <authorList>
            <person name="Siewert L.K."/>
            <person name="Korotaev A."/>
            <person name="Sedzicki J."/>
            <person name="Fromm K."/>
            <person name="Pinschewer D.D."/>
            <person name="Dehio C."/>
        </authorList>
    </citation>
    <scope>NUCLEOTIDE SEQUENCE</scope>
    <source>
        <strain evidence="1">IBS296</strain>
    </source>
</reference>
<dbReference type="GeneID" id="96992071"/>
<protein>
    <submittedName>
        <fullName evidence="1">Uncharacterized protein</fullName>
    </submittedName>
</protein>
<proteinExistence type="predicted"/>
<dbReference type="KEGG" id="btay:LAJ60_00570"/>
<accession>A0A9Q8YZH2</accession>
<organism evidence="1 2">
    <name type="scientific">Bartonella taylorii</name>
    <dbReference type="NCBI Taxonomy" id="33046"/>
    <lineage>
        <taxon>Bacteria</taxon>
        <taxon>Pseudomonadati</taxon>
        <taxon>Pseudomonadota</taxon>
        <taxon>Alphaproteobacteria</taxon>
        <taxon>Hyphomicrobiales</taxon>
        <taxon>Bartonellaceae</taxon>
        <taxon>Bartonella</taxon>
    </lineage>
</organism>
<dbReference type="AlphaFoldDB" id="A0A9Q8YZH2"/>
<dbReference type="EMBL" id="CP083444">
    <property type="protein sequence ID" value="USP03707.1"/>
    <property type="molecule type" value="Genomic_DNA"/>
</dbReference>
<gene>
    <name evidence="1" type="ORF">LAJ60_00570</name>
</gene>
<dbReference type="Proteomes" id="UP001056980">
    <property type="component" value="Chromosome"/>
</dbReference>
<sequence length="33" mass="3583">MVSSRARIDFSRPTKSGTIICGKTTISRRGKTA</sequence>